<dbReference type="GO" id="GO:0005254">
    <property type="term" value="F:chloride channel activity"/>
    <property type="evidence" value="ECO:0007669"/>
    <property type="project" value="InterPro"/>
</dbReference>
<organism evidence="8 9">
    <name type="scientific">Smittium mucronatum</name>
    <dbReference type="NCBI Taxonomy" id="133383"/>
    <lineage>
        <taxon>Eukaryota</taxon>
        <taxon>Fungi</taxon>
        <taxon>Fungi incertae sedis</taxon>
        <taxon>Zoopagomycota</taxon>
        <taxon>Kickxellomycotina</taxon>
        <taxon>Harpellomycetes</taxon>
        <taxon>Harpellales</taxon>
        <taxon>Legeriomycetaceae</taxon>
        <taxon>Smittium</taxon>
    </lineage>
</organism>
<evidence type="ECO:0000313" key="8">
    <source>
        <dbReference type="EMBL" id="OLY84367.1"/>
    </source>
</evidence>
<comment type="caution">
    <text evidence="8">The sequence shown here is derived from an EMBL/GenBank/DDBJ whole genome shotgun (WGS) entry which is preliminary data.</text>
</comment>
<dbReference type="InterPro" id="IPR044669">
    <property type="entry name" value="YneE/VCCN1/2-like"/>
</dbReference>
<keyword evidence="3" id="KW-0812">Transmembrane</keyword>
<evidence type="ECO:0000256" key="2">
    <source>
        <dbReference type="ARBA" id="ARBA00022448"/>
    </source>
</evidence>
<gene>
    <name evidence="8" type="ORF">AYI68_g1470</name>
</gene>
<evidence type="ECO:0000313" key="9">
    <source>
        <dbReference type="Proteomes" id="UP000187455"/>
    </source>
</evidence>
<protein>
    <submittedName>
        <fullName evidence="8">UPF0187 protein YneE</fullName>
    </submittedName>
</protein>
<sequence>MHGYLISISVQILITFVLIGTLSIAEEIEDPFGTDENDLPIFRYCEGIMKELDLVGIKFDRKSLVTII</sequence>
<evidence type="ECO:0000256" key="3">
    <source>
        <dbReference type="ARBA" id="ARBA00022692"/>
    </source>
</evidence>
<evidence type="ECO:0000256" key="7">
    <source>
        <dbReference type="SAM" id="SignalP"/>
    </source>
</evidence>
<reference evidence="8 9" key="1">
    <citation type="journal article" date="2016" name="Mol. Biol. Evol.">
        <title>Genome-Wide Survey of Gut Fungi (Harpellales) Reveals the First Horizontally Transferred Ubiquitin Gene from a Mosquito Host.</title>
        <authorList>
            <person name="Wang Y."/>
            <person name="White M.M."/>
            <person name="Kvist S."/>
            <person name="Moncalvo J.M."/>
        </authorList>
    </citation>
    <scope>NUCLEOTIDE SEQUENCE [LARGE SCALE GENOMIC DNA]</scope>
    <source>
        <strain evidence="8 9">ALG-7-W6</strain>
    </source>
</reference>
<keyword evidence="5" id="KW-0406">Ion transport</keyword>
<dbReference type="OrthoDB" id="1368at2759"/>
<dbReference type="AlphaFoldDB" id="A0A1R0H5F4"/>
<keyword evidence="7" id="KW-0732">Signal</keyword>
<accession>A0A1R0H5F4</accession>
<evidence type="ECO:0000256" key="6">
    <source>
        <dbReference type="ARBA" id="ARBA00023136"/>
    </source>
</evidence>
<dbReference type="GO" id="GO:0016020">
    <property type="term" value="C:membrane"/>
    <property type="evidence" value="ECO:0007669"/>
    <property type="project" value="UniProtKB-SubCell"/>
</dbReference>
<keyword evidence="9" id="KW-1185">Reference proteome</keyword>
<keyword evidence="4" id="KW-1133">Transmembrane helix</keyword>
<feature type="chain" id="PRO_5012728989" evidence="7">
    <location>
        <begin position="26"/>
        <end position="68"/>
    </location>
</feature>
<evidence type="ECO:0000256" key="5">
    <source>
        <dbReference type="ARBA" id="ARBA00023065"/>
    </source>
</evidence>
<comment type="subcellular location">
    <subcellularLocation>
        <location evidence="1">Membrane</location>
        <topology evidence="1">Multi-pass membrane protein</topology>
    </subcellularLocation>
</comment>
<dbReference type="EMBL" id="LSSL01000526">
    <property type="protein sequence ID" value="OLY84367.1"/>
    <property type="molecule type" value="Genomic_DNA"/>
</dbReference>
<evidence type="ECO:0000256" key="1">
    <source>
        <dbReference type="ARBA" id="ARBA00004141"/>
    </source>
</evidence>
<dbReference type="STRING" id="133383.A0A1R0H5F4"/>
<feature type="signal peptide" evidence="7">
    <location>
        <begin position="1"/>
        <end position="25"/>
    </location>
</feature>
<name>A0A1R0H5F4_9FUNG</name>
<dbReference type="Pfam" id="PF25539">
    <property type="entry name" value="Bestrophin_2"/>
    <property type="match status" value="1"/>
</dbReference>
<evidence type="ECO:0000256" key="4">
    <source>
        <dbReference type="ARBA" id="ARBA00022989"/>
    </source>
</evidence>
<dbReference type="Proteomes" id="UP000187455">
    <property type="component" value="Unassembled WGS sequence"/>
</dbReference>
<keyword evidence="2" id="KW-0813">Transport</keyword>
<keyword evidence="6" id="KW-0472">Membrane</keyword>
<proteinExistence type="predicted"/>